<reference evidence="1 2" key="1">
    <citation type="journal article" date="2019" name="Sci. Rep.">
        <title>Orb-weaving spider Araneus ventricosus genome elucidates the spidroin gene catalogue.</title>
        <authorList>
            <person name="Kono N."/>
            <person name="Nakamura H."/>
            <person name="Ohtoshi R."/>
            <person name="Moran D.A.P."/>
            <person name="Shinohara A."/>
            <person name="Yoshida Y."/>
            <person name="Fujiwara M."/>
            <person name="Mori M."/>
            <person name="Tomita M."/>
            <person name="Arakawa K."/>
        </authorList>
    </citation>
    <scope>NUCLEOTIDE SEQUENCE [LARGE SCALE GENOMIC DNA]</scope>
</reference>
<evidence type="ECO:0000313" key="2">
    <source>
        <dbReference type="Proteomes" id="UP000499080"/>
    </source>
</evidence>
<dbReference type="Proteomes" id="UP000499080">
    <property type="component" value="Unassembled WGS sequence"/>
</dbReference>
<comment type="caution">
    <text evidence="1">The sequence shown here is derived from an EMBL/GenBank/DDBJ whole genome shotgun (WGS) entry which is preliminary data.</text>
</comment>
<organism evidence="1 2">
    <name type="scientific">Araneus ventricosus</name>
    <name type="common">Orbweaver spider</name>
    <name type="synonym">Epeira ventricosa</name>
    <dbReference type="NCBI Taxonomy" id="182803"/>
    <lineage>
        <taxon>Eukaryota</taxon>
        <taxon>Metazoa</taxon>
        <taxon>Ecdysozoa</taxon>
        <taxon>Arthropoda</taxon>
        <taxon>Chelicerata</taxon>
        <taxon>Arachnida</taxon>
        <taxon>Araneae</taxon>
        <taxon>Araneomorphae</taxon>
        <taxon>Entelegynae</taxon>
        <taxon>Araneoidea</taxon>
        <taxon>Araneidae</taxon>
        <taxon>Araneus</taxon>
    </lineage>
</organism>
<sequence length="100" mass="11809">MSEINQKLKSFSTCLIFPIRLSKFESSFTTCLIRPIRFPPLQLKILPHRRHWPHRLSSITTDENIRKGRRKLLRFTPVVSALLLSEYQPNSEVPQEQFSM</sequence>
<name>A0A4Y2K336_ARAVE</name>
<keyword evidence="2" id="KW-1185">Reference proteome</keyword>
<accession>A0A4Y2K336</accession>
<protein>
    <submittedName>
        <fullName evidence="1">Uncharacterized protein</fullName>
    </submittedName>
</protein>
<evidence type="ECO:0000313" key="1">
    <source>
        <dbReference type="EMBL" id="GBM96744.1"/>
    </source>
</evidence>
<dbReference type="EMBL" id="BGPR01004173">
    <property type="protein sequence ID" value="GBM96744.1"/>
    <property type="molecule type" value="Genomic_DNA"/>
</dbReference>
<proteinExistence type="predicted"/>
<gene>
    <name evidence="1" type="ORF">AVEN_134022_1</name>
</gene>
<dbReference type="AlphaFoldDB" id="A0A4Y2K336"/>